<keyword evidence="13" id="KW-0175">Coiled coil</keyword>
<feature type="transmembrane region" description="Helical" evidence="14">
    <location>
        <begin position="6"/>
        <end position="30"/>
    </location>
</feature>
<evidence type="ECO:0000256" key="7">
    <source>
        <dbReference type="ARBA" id="ARBA00022989"/>
    </source>
</evidence>
<evidence type="ECO:0000256" key="13">
    <source>
        <dbReference type="SAM" id="Coils"/>
    </source>
</evidence>
<sequence length="448" mass="50589">MAAFTVDFQLCFIAILLWLFSCFCLSAFFFKKRKEPELQDCNLPPSPPSVPVIAHLHLLLSVPIHKSFQKLSSKYGPLLYLRAFTSPIVLVSSGSMAYEKLLVTNLLGSHSLERTRLIRGEELRTFRAMLFDKATKNEAVDVGKEMINLTNNTICRMIMGRKCSEETRRLFLIASTVGRLLKKLGISLFEKEIMEVSQKYDELLEKIIKEREDNPNKKEDSYLIDVLLEVCADDNAESKVSRNQIKALFCGNELFLGGTETSGQTTSWIMAELINHPEMLKRLREEIESVVGKMKLIQETDLSNLLYLQAVVKEGLRLHPHSPIVGFTSMIINTYAVMRDPDSWEEPDEFQPERFMVPPSKGNKEMREQLDLNYIPFGSGRRGCPGSNLGSIFVGLAIGTMIQCFDWSIDGEKVNMEEAGDVNLSMAHPLKCTLVARDPLASFMSADP</sequence>
<evidence type="ECO:0000256" key="9">
    <source>
        <dbReference type="ARBA" id="ARBA00023033"/>
    </source>
</evidence>
<evidence type="ECO:0000256" key="5">
    <source>
        <dbReference type="ARBA" id="ARBA00022692"/>
    </source>
</evidence>
<organism evidence="15 16">
    <name type="scientific">Brassica carinata</name>
    <name type="common">Ethiopian mustard</name>
    <name type="synonym">Abyssinian cabbage</name>
    <dbReference type="NCBI Taxonomy" id="52824"/>
    <lineage>
        <taxon>Eukaryota</taxon>
        <taxon>Viridiplantae</taxon>
        <taxon>Streptophyta</taxon>
        <taxon>Embryophyta</taxon>
        <taxon>Tracheophyta</taxon>
        <taxon>Spermatophyta</taxon>
        <taxon>Magnoliopsida</taxon>
        <taxon>eudicotyledons</taxon>
        <taxon>Gunneridae</taxon>
        <taxon>Pentapetalae</taxon>
        <taxon>rosids</taxon>
        <taxon>malvids</taxon>
        <taxon>Brassicales</taxon>
        <taxon>Brassicaceae</taxon>
        <taxon>Brassiceae</taxon>
        <taxon>Brassica</taxon>
    </lineage>
</organism>
<evidence type="ECO:0000256" key="14">
    <source>
        <dbReference type="SAM" id="Phobius"/>
    </source>
</evidence>
<keyword evidence="4 11" id="KW-0349">Heme</keyword>
<name>A0A8X7QID9_BRACI</name>
<keyword evidence="8 12" id="KW-0560">Oxidoreductase</keyword>
<dbReference type="Proteomes" id="UP000886595">
    <property type="component" value="Unassembled WGS sequence"/>
</dbReference>
<evidence type="ECO:0000256" key="12">
    <source>
        <dbReference type="RuleBase" id="RU000461"/>
    </source>
</evidence>
<dbReference type="InterPro" id="IPR002401">
    <property type="entry name" value="Cyt_P450_E_grp-I"/>
</dbReference>
<comment type="similarity">
    <text evidence="3 12">Belongs to the cytochrome P450 family.</text>
</comment>
<dbReference type="GO" id="GO:0016709">
    <property type="term" value="F:oxidoreductase activity, acting on paired donors, with incorporation or reduction of molecular oxygen, NAD(P)H as one donor, and incorporation of one atom of oxygen"/>
    <property type="evidence" value="ECO:0007669"/>
    <property type="project" value="TreeGrafter"/>
</dbReference>
<keyword evidence="7 14" id="KW-1133">Transmembrane helix</keyword>
<dbReference type="SUPFAM" id="SSF48264">
    <property type="entry name" value="Cytochrome P450"/>
    <property type="match status" value="1"/>
</dbReference>
<keyword evidence="11 12" id="KW-0408">Iron</keyword>
<accession>A0A8X7QID9</accession>
<evidence type="ECO:0000256" key="10">
    <source>
        <dbReference type="ARBA" id="ARBA00023136"/>
    </source>
</evidence>
<keyword evidence="6 11" id="KW-0479">Metal-binding</keyword>
<dbReference type="Pfam" id="PF00067">
    <property type="entry name" value="p450"/>
    <property type="match status" value="2"/>
</dbReference>
<evidence type="ECO:0008006" key="17">
    <source>
        <dbReference type="Google" id="ProtNLM"/>
    </source>
</evidence>
<evidence type="ECO:0000256" key="3">
    <source>
        <dbReference type="ARBA" id="ARBA00010617"/>
    </source>
</evidence>
<keyword evidence="10 14" id="KW-0472">Membrane</keyword>
<dbReference type="GO" id="GO:0020037">
    <property type="term" value="F:heme binding"/>
    <property type="evidence" value="ECO:0007669"/>
    <property type="project" value="InterPro"/>
</dbReference>
<evidence type="ECO:0000256" key="2">
    <source>
        <dbReference type="ARBA" id="ARBA00004167"/>
    </source>
</evidence>
<dbReference type="InterPro" id="IPR051103">
    <property type="entry name" value="Plant_metabolite_P450s"/>
</dbReference>
<dbReference type="InterPro" id="IPR017972">
    <property type="entry name" value="Cyt_P450_CS"/>
</dbReference>
<evidence type="ECO:0000313" key="15">
    <source>
        <dbReference type="EMBL" id="KAG2270323.1"/>
    </source>
</evidence>
<protein>
    <recommendedName>
        <fullName evidence="17">Cytochrome P450</fullName>
    </recommendedName>
</protein>
<keyword evidence="5 14" id="KW-0812">Transmembrane</keyword>
<proteinExistence type="inferred from homology"/>
<dbReference type="GO" id="GO:0016020">
    <property type="term" value="C:membrane"/>
    <property type="evidence" value="ECO:0007669"/>
    <property type="project" value="UniProtKB-SubCell"/>
</dbReference>
<keyword evidence="9 12" id="KW-0503">Monooxygenase</keyword>
<reference evidence="15 16" key="1">
    <citation type="submission" date="2020-02" db="EMBL/GenBank/DDBJ databases">
        <authorList>
            <person name="Ma Q."/>
            <person name="Huang Y."/>
            <person name="Song X."/>
            <person name="Pei D."/>
        </authorList>
    </citation>
    <scope>NUCLEOTIDE SEQUENCE [LARGE SCALE GENOMIC DNA]</scope>
    <source>
        <strain evidence="15">Sxm20200214</strain>
        <tissue evidence="15">Leaf</tissue>
    </source>
</reference>
<feature type="binding site" description="axial binding residue" evidence="11">
    <location>
        <position position="384"/>
    </location>
    <ligand>
        <name>heme</name>
        <dbReference type="ChEBI" id="CHEBI:30413"/>
    </ligand>
    <ligandPart>
        <name>Fe</name>
        <dbReference type="ChEBI" id="CHEBI:18248"/>
    </ligandPart>
</feature>
<comment type="caution">
    <text evidence="15">The sequence shown here is derived from an EMBL/GenBank/DDBJ whole genome shotgun (WGS) entry which is preliminary data.</text>
</comment>
<dbReference type="InterPro" id="IPR036396">
    <property type="entry name" value="Cyt_P450_sf"/>
</dbReference>
<dbReference type="PRINTS" id="PR00385">
    <property type="entry name" value="P450"/>
</dbReference>
<evidence type="ECO:0000256" key="4">
    <source>
        <dbReference type="ARBA" id="ARBA00022617"/>
    </source>
</evidence>
<evidence type="ECO:0000256" key="1">
    <source>
        <dbReference type="ARBA" id="ARBA00001971"/>
    </source>
</evidence>
<comment type="cofactor">
    <cofactor evidence="1 11">
        <name>heme</name>
        <dbReference type="ChEBI" id="CHEBI:30413"/>
    </cofactor>
</comment>
<evidence type="ECO:0000313" key="16">
    <source>
        <dbReference type="Proteomes" id="UP000886595"/>
    </source>
</evidence>
<keyword evidence="16" id="KW-1185">Reference proteome</keyword>
<dbReference type="PRINTS" id="PR00463">
    <property type="entry name" value="EP450I"/>
</dbReference>
<gene>
    <name evidence="15" type="ORF">Bca52824_064878</name>
</gene>
<dbReference type="PANTHER" id="PTHR24298:SF59">
    <property type="entry name" value="CYTOCHROME P450, FAMILY 705, SUBFAMILY A, POLYPEPTIDE 25-RELATED"/>
    <property type="match status" value="1"/>
</dbReference>
<evidence type="ECO:0000256" key="8">
    <source>
        <dbReference type="ARBA" id="ARBA00023002"/>
    </source>
</evidence>
<dbReference type="OrthoDB" id="1470350at2759"/>
<dbReference type="PROSITE" id="PS00086">
    <property type="entry name" value="CYTOCHROME_P450"/>
    <property type="match status" value="1"/>
</dbReference>
<evidence type="ECO:0000256" key="11">
    <source>
        <dbReference type="PIRSR" id="PIRSR602401-1"/>
    </source>
</evidence>
<dbReference type="Gene3D" id="1.10.630.10">
    <property type="entry name" value="Cytochrome P450"/>
    <property type="match status" value="1"/>
</dbReference>
<dbReference type="AlphaFoldDB" id="A0A8X7QID9"/>
<dbReference type="PANTHER" id="PTHR24298">
    <property type="entry name" value="FLAVONOID 3'-MONOOXYGENASE-RELATED"/>
    <property type="match status" value="1"/>
</dbReference>
<comment type="subcellular location">
    <subcellularLocation>
        <location evidence="2">Membrane</location>
        <topology evidence="2">Single-pass membrane protein</topology>
    </subcellularLocation>
</comment>
<evidence type="ECO:0000256" key="6">
    <source>
        <dbReference type="ARBA" id="ARBA00022723"/>
    </source>
</evidence>
<dbReference type="EMBL" id="JAAMPC010000013">
    <property type="protein sequence ID" value="KAG2270323.1"/>
    <property type="molecule type" value="Genomic_DNA"/>
</dbReference>
<dbReference type="InterPro" id="IPR001128">
    <property type="entry name" value="Cyt_P450"/>
</dbReference>
<dbReference type="GO" id="GO:0005506">
    <property type="term" value="F:iron ion binding"/>
    <property type="evidence" value="ECO:0007669"/>
    <property type="project" value="InterPro"/>
</dbReference>
<feature type="coiled-coil region" evidence="13">
    <location>
        <begin position="186"/>
        <end position="213"/>
    </location>
</feature>